<reference evidence="4" key="1">
    <citation type="journal article" date="2013" name="New Phytol.">
        <title>Comparative genomic and transcriptomic analyses reveal the hemibiotrophic stage shift of Colletotrichum fungi.</title>
        <authorList>
            <person name="Gan P."/>
            <person name="Ikeda K."/>
            <person name="Irieda H."/>
            <person name="Narusaka M."/>
            <person name="O'Connell R.J."/>
            <person name="Narusaka Y."/>
            <person name="Takano Y."/>
            <person name="Kubo Y."/>
            <person name="Shirasu K."/>
        </authorList>
    </citation>
    <scope>NUCLEOTIDE SEQUENCE [LARGE SCALE GENOMIC DNA]</scope>
    <source>
        <strain evidence="4">104-T / ATCC 96160 / CBS 514.97 / LARS 414 / MAFF 240422</strain>
    </source>
</reference>
<evidence type="ECO:0000313" key="4">
    <source>
        <dbReference type="Proteomes" id="UP000014480"/>
    </source>
</evidence>
<comment type="caution">
    <text evidence="3">The sequence shown here is derived from an EMBL/GenBank/DDBJ whole genome shotgun (WGS) entry which is preliminary data.</text>
</comment>
<evidence type="ECO:0000313" key="3">
    <source>
        <dbReference type="EMBL" id="TDZ20809.1"/>
    </source>
</evidence>
<dbReference type="OrthoDB" id="3021074at2759"/>
<feature type="transmembrane region" description="Helical" evidence="2">
    <location>
        <begin position="47"/>
        <end position="64"/>
    </location>
</feature>
<feature type="compositionally biased region" description="Polar residues" evidence="1">
    <location>
        <begin position="106"/>
        <end position="119"/>
    </location>
</feature>
<name>A0A484FQV1_COLOR</name>
<keyword evidence="2" id="KW-1133">Transmembrane helix</keyword>
<proteinExistence type="predicted"/>
<sequence length="119" mass="12671">MAPFSPAELLHAILDRDVSGVNTSCAATNDSCVEVVCAWPLSGQYGFGQRILYYILVVTCVVARKAQWMRAVCLAAALLVPAVAAVHGIILASLHVDGESPAEPGSFSTESDSFFTRRN</sequence>
<accession>A0A484FQV1</accession>
<evidence type="ECO:0000256" key="1">
    <source>
        <dbReference type="SAM" id="MobiDB-lite"/>
    </source>
</evidence>
<evidence type="ECO:0000256" key="2">
    <source>
        <dbReference type="SAM" id="Phobius"/>
    </source>
</evidence>
<dbReference type="EMBL" id="AMCV02000016">
    <property type="protein sequence ID" value="TDZ20809.1"/>
    <property type="molecule type" value="Genomic_DNA"/>
</dbReference>
<protein>
    <submittedName>
        <fullName evidence="3">Uncharacterized protein</fullName>
    </submittedName>
</protein>
<keyword evidence="2" id="KW-0812">Transmembrane</keyword>
<dbReference type="AlphaFoldDB" id="A0A484FQV1"/>
<reference evidence="4" key="2">
    <citation type="journal article" date="2019" name="Mol. Plant Microbe Interact.">
        <title>Genome sequence resources for four phytopathogenic fungi from the Colletotrichum orbiculare species complex.</title>
        <authorList>
            <person name="Gan P."/>
            <person name="Tsushima A."/>
            <person name="Narusaka M."/>
            <person name="Narusaka Y."/>
            <person name="Takano Y."/>
            <person name="Kubo Y."/>
            <person name="Shirasu K."/>
        </authorList>
    </citation>
    <scope>GENOME REANNOTATION</scope>
    <source>
        <strain evidence="4">104-T / ATCC 96160 / CBS 514.97 / LARS 414 / MAFF 240422</strain>
    </source>
</reference>
<feature type="transmembrane region" description="Helical" evidence="2">
    <location>
        <begin position="71"/>
        <end position="94"/>
    </location>
</feature>
<feature type="region of interest" description="Disordered" evidence="1">
    <location>
        <begin position="98"/>
        <end position="119"/>
    </location>
</feature>
<gene>
    <name evidence="3" type="ORF">Cob_v006278</name>
</gene>
<keyword evidence="4" id="KW-1185">Reference proteome</keyword>
<organism evidence="3 4">
    <name type="scientific">Colletotrichum orbiculare (strain 104-T / ATCC 96160 / CBS 514.97 / LARS 414 / MAFF 240422)</name>
    <name type="common">Cucumber anthracnose fungus</name>
    <name type="synonym">Colletotrichum lagenarium</name>
    <dbReference type="NCBI Taxonomy" id="1213857"/>
    <lineage>
        <taxon>Eukaryota</taxon>
        <taxon>Fungi</taxon>
        <taxon>Dikarya</taxon>
        <taxon>Ascomycota</taxon>
        <taxon>Pezizomycotina</taxon>
        <taxon>Sordariomycetes</taxon>
        <taxon>Hypocreomycetidae</taxon>
        <taxon>Glomerellales</taxon>
        <taxon>Glomerellaceae</taxon>
        <taxon>Colletotrichum</taxon>
        <taxon>Colletotrichum orbiculare species complex</taxon>
    </lineage>
</organism>
<dbReference type="Proteomes" id="UP000014480">
    <property type="component" value="Unassembled WGS sequence"/>
</dbReference>
<dbReference type="STRING" id="1213857.A0A484FQV1"/>
<keyword evidence="2" id="KW-0472">Membrane</keyword>